<protein>
    <submittedName>
        <fullName evidence="1">Uncharacterized protein</fullName>
    </submittedName>
</protein>
<dbReference type="Proteomes" id="UP001327093">
    <property type="component" value="Unassembled WGS sequence"/>
</dbReference>
<accession>A0ABU6AJN1</accession>
<name>A0ABU6AJN1_9PSEU</name>
<evidence type="ECO:0000313" key="2">
    <source>
        <dbReference type="Proteomes" id="UP001327093"/>
    </source>
</evidence>
<evidence type="ECO:0000313" key="1">
    <source>
        <dbReference type="EMBL" id="MEB3371782.1"/>
    </source>
</evidence>
<sequence length="108" mass="11825">MPRALREFVIPDAQAHDQRELETAMLTALTRGMDHLVFHPQAWDYRAGDLIQSVRPEPHSVSLQLNPLVLGPMLAELLPMGAHQDDEQSIEVAGTAGARVRCASLGSC</sequence>
<gene>
    <name evidence="1" type="ORF">R4I43_30725</name>
</gene>
<organism evidence="1 2">
    <name type="scientific">Saccharopolyspora mangrovi</name>
    <dbReference type="NCBI Taxonomy" id="3082379"/>
    <lineage>
        <taxon>Bacteria</taxon>
        <taxon>Bacillati</taxon>
        <taxon>Actinomycetota</taxon>
        <taxon>Actinomycetes</taxon>
        <taxon>Pseudonocardiales</taxon>
        <taxon>Pseudonocardiaceae</taxon>
        <taxon>Saccharopolyspora</taxon>
    </lineage>
</organism>
<proteinExistence type="predicted"/>
<reference evidence="1 2" key="1">
    <citation type="submission" date="2023-10" db="EMBL/GenBank/DDBJ databases">
        <title>Saccharopolyspora sp. nov., isolated from mangrove soil.</title>
        <authorList>
            <person name="Lu Y."/>
            <person name="Liu W."/>
        </authorList>
    </citation>
    <scope>NUCLEOTIDE SEQUENCE [LARGE SCALE GENOMIC DNA]</scope>
    <source>
        <strain evidence="1 2">S2-29</strain>
    </source>
</reference>
<dbReference type="RefSeq" id="WP_324269206.1">
    <property type="nucleotide sequence ID" value="NZ_JAWLNX010000032.1"/>
</dbReference>
<dbReference type="EMBL" id="JAWLNX010000032">
    <property type="protein sequence ID" value="MEB3371782.1"/>
    <property type="molecule type" value="Genomic_DNA"/>
</dbReference>
<comment type="caution">
    <text evidence="1">The sequence shown here is derived from an EMBL/GenBank/DDBJ whole genome shotgun (WGS) entry which is preliminary data.</text>
</comment>
<keyword evidence="2" id="KW-1185">Reference proteome</keyword>